<protein>
    <recommendedName>
        <fullName evidence="4">Peptidase inhibitor family I36</fullName>
    </recommendedName>
</protein>
<keyword evidence="1" id="KW-0732">Signal</keyword>
<reference evidence="3" key="1">
    <citation type="journal article" date="2019" name="Int. J. Syst. Evol. Microbiol.">
        <title>The Global Catalogue of Microorganisms (GCM) 10K type strain sequencing project: providing services to taxonomists for standard genome sequencing and annotation.</title>
        <authorList>
            <consortium name="The Broad Institute Genomics Platform"/>
            <consortium name="The Broad Institute Genome Sequencing Center for Infectious Disease"/>
            <person name="Wu L."/>
            <person name="Ma J."/>
        </authorList>
    </citation>
    <scope>NUCLEOTIDE SEQUENCE [LARGE SCALE GENOMIC DNA]</scope>
    <source>
        <strain evidence="3">CGMCC 4.7405</strain>
    </source>
</reference>
<dbReference type="RefSeq" id="WP_382376799.1">
    <property type="nucleotide sequence ID" value="NZ_JBHRZI010000023.1"/>
</dbReference>
<dbReference type="Proteomes" id="UP001595690">
    <property type="component" value="Unassembled WGS sequence"/>
</dbReference>
<gene>
    <name evidence="2" type="ORF">ACFOWZ_27570</name>
</gene>
<feature type="signal peptide" evidence="1">
    <location>
        <begin position="1"/>
        <end position="28"/>
    </location>
</feature>
<accession>A0ABV8BZQ8</accession>
<feature type="chain" id="PRO_5045652486" description="Peptidase inhibitor family I36" evidence="1">
    <location>
        <begin position="29"/>
        <end position="135"/>
    </location>
</feature>
<name>A0ABV8BZQ8_9PSEU</name>
<evidence type="ECO:0000256" key="1">
    <source>
        <dbReference type="SAM" id="SignalP"/>
    </source>
</evidence>
<organism evidence="2 3">
    <name type="scientific">Lentzea rhizosphaerae</name>
    <dbReference type="NCBI Taxonomy" id="2041025"/>
    <lineage>
        <taxon>Bacteria</taxon>
        <taxon>Bacillati</taxon>
        <taxon>Actinomycetota</taxon>
        <taxon>Actinomycetes</taxon>
        <taxon>Pseudonocardiales</taxon>
        <taxon>Pseudonocardiaceae</taxon>
        <taxon>Lentzea</taxon>
    </lineage>
</organism>
<evidence type="ECO:0000313" key="3">
    <source>
        <dbReference type="Proteomes" id="UP001595690"/>
    </source>
</evidence>
<sequence length="135" mass="14347">MPKFVVKRSAVAVVVAAAALLGAPAAQADSPAGQHVVAFSKVPSETKSVLIDRSNNTSAPSSRVCLRNLPSGQTYSSSVHVDNYSTPDLTFYSSSDCSRGAQSSGFIDVNQDNLAKVWVSWRTYHPYWGRVGLAG</sequence>
<comment type="caution">
    <text evidence="2">The sequence shown here is derived from an EMBL/GenBank/DDBJ whole genome shotgun (WGS) entry which is preliminary data.</text>
</comment>
<proteinExistence type="predicted"/>
<evidence type="ECO:0000313" key="2">
    <source>
        <dbReference type="EMBL" id="MFC3895255.1"/>
    </source>
</evidence>
<dbReference type="EMBL" id="JBHRZI010000023">
    <property type="protein sequence ID" value="MFC3895255.1"/>
    <property type="molecule type" value="Genomic_DNA"/>
</dbReference>
<evidence type="ECO:0008006" key="4">
    <source>
        <dbReference type="Google" id="ProtNLM"/>
    </source>
</evidence>
<keyword evidence="3" id="KW-1185">Reference proteome</keyword>